<dbReference type="Gene3D" id="2.30.38.10">
    <property type="entry name" value="Luciferase, Domain 3"/>
    <property type="match status" value="1"/>
</dbReference>
<dbReference type="PANTHER" id="PTHR45527">
    <property type="entry name" value="NONRIBOSOMAL PEPTIDE SYNTHETASE"/>
    <property type="match status" value="1"/>
</dbReference>
<dbReference type="RefSeq" id="WP_147984077.1">
    <property type="nucleotide sequence ID" value="NZ_RDBM01000035.1"/>
</dbReference>
<accession>A0A652KW30</accession>
<name>A0A652KW30_9ACTN</name>
<gene>
    <name evidence="2" type="ORF">EAO74_17910</name>
</gene>
<sequence length="107" mass="12115">MTRPEFAPRTGGRDPSPTEPLHSRLYRTGGLARWNADGTVQYLGRTDSQVKLRGFLVERGRRDQGGHREARLRAALMNQGNHDAHHQSKRSKLELRAQPAYLIASQE</sequence>
<evidence type="ECO:0008006" key="3">
    <source>
        <dbReference type="Google" id="ProtNLM"/>
    </source>
</evidence>
<proteinExistence type="predicted"/>
<dbReference type="EMBL" id="RDBM01000035">
    <property type="protein sequence ID" value="TXS27849.1"/>
    <property type="molecule type" value="Genomic_DNA"/>
</dbReference>
<organism evidence="2">
    <name type="scientific">Streptomyces sp. gb1(2016)</name>
    <dbReference type="NCBI Taxonomy" id="1828321"/>
    <lineage>
        <taxon>Bacteria</taxon>
        <taxon>Bacillati</taxon>
        <taxon>Actinomycetota</taxon>
        <taxon>Actinomycetes</taxon>
        <taxon>Kitasatosporales</taxon>
        <taxon>Streptomycetaceae</taxon>
        <taxon>Streptomyces</taxon>
    </lineage>
</organism>
<dbReference type="GO" id="GO:0031177">
    <property type="term" value="F:phosphopantetheine binding"/>
    <property type="evidence" value="ECO:0007669"/>
    <property type="project" value="TreeGrafter"/>
</dbReference>
<evidence type="ECO:0000256" key="1">
    <source>
        <dbReference type="SAM" id="MobiDB-lite"/>
    </source>
</evidence>
<dbReference type="GO" id="GO:0043041">
    <property type="term" value="P:amino acid activation for nonribosomal peptide biosynthetic process"/>
    <property type="evidence" value="ECO:0007669"/>
    <property type="project" value="TreeGrafter"/>
</dbReference>
<comment type="caution">
    <text evidence="2">The sequence shown here is derived from an EMBL/GenBank/DDBJ whole genome shotgun (WGS) entry which is preliminary data.</text>
</comment>
<feature type="region of interest" description="Disordered" evidence="1">
    <location>
        <begin position="1"/>
        <end position="23"/>
    </location>
</feature>
<dbReference type="GO" id="GO:0005737">
    <property type="term" value="C:cytoplasm"/>
    <property type="evidence" value="ECO:0007669"/>
    <property type="project" value="TreeGrafter"/>
</dbReference>
<dbReference type="PANTHER" id="PTHR45527:SF1">
    <property type="entry name" value="FATTY ACID SYNTHASE"/>
    <property type="match status" value="1"/>
</dbReference>
<dbReference type="SUPFAM" id="SSF56801">
    <property type="entry name" value="Acetyl-CoA synthetase-like"/>
    <property type="match status" value="1"/>
</dbReference>
<protein>
    <recommendedName>
        <fullName evidence="3">AMP-dependent synthetase/ligase domain-containing protein</fullName>
    </recommendedName>
</protein>
<evidence type="ECO:0000313" key="2">
    <source>
        <dbReference type="EMBL" id="TXS27849.1"/>
    </source>
</evidence>
<dbReference type="AlphaFoldDB" id="A0A652KW30"/>
<dbReference type="GO" id="GO:0044550">
    <property type="term" value="P:secondary metabolite biosynthetic process"/>
    <property type="evidence" value="ECO:0007669"/>
    <property type="project" value="TreeGrafter"/>
</dbReference>
<reference evidence="2" key="1">
    <citation type="submission" date="2018-10" db="EMBL/GenBank/DDBJ databases">
        <authorList>
            <person name="Hariharan J."/>
            <person name="Choudoir M.J."/>
            <person name="Diebold P."/>
            <person name="Panke-Buisse K."/>
            <person name="Campbell A.N."/>
            <person name="Buckley D.H."/>
        </authorList>
    </citation>
    <scope>NUCLEOTIDE SEQUENCE</scope>
    <source>
        <strain evidence="2">Gb1</strain>
    </source>
</reference>